<organism evidence="1 3">
    <name type="scientific">Burkholderia ubonensis</name>
    <dbReference type="NCBI Taxonomy" id="101571"/>
    <lineage>
        <taxon>Bacteria</taxon>
        <taxon>Pseudomonadati</taxon>
        <taxon>Pseudomonadota</taxon>
        <taxon>Betaproteobacteria</taxon>
        <taxon>Burkholderiales</taxon>
        <taxon>Burkholderiaceae</taxon>
        <taxon>Burkholderia</taxon>
        <taxon>Burkholderia cepacia complex</taxon>
    </lineage>
</organism>
<evidence type="ECO:0000313" key="3">
    <source>
        <dbReference type="Proteomes" id="UP000060630"/>
    </source>
</evidence>
<reference evidence="1 3" key="1">
    <citation type="submission" date="2015-11" db="EMBL/GenBank/DDBJ databases">
        <title>Expanding the genomic diversity of Burkholderia species for the development of highly accurate diagnostics.</title>
        <authorList>
            <person name="Sahl J."/>
            <person name="Keim P."/>
            <person name="Wagner D."/>
        </authorList>
    </citation>
    <scope>NUCLEOTIDE SEQUENCE [LARGE SCALE GENOMIC DNA]</scope>
    <source>
        <strain evidence="1 3">MSMB2087WGS</strain>
    </source>
</reference>
<gene>
    <name evidence="2" type="ORF">WK57_19040</name>
    <name evidence="1" type="ORF">WL29_29905</name>
</gene>
<name>A0A119FGZ9_9BURK</name>
<dbReference type="EMBL" id="LNJU01000003">
    <property type="protein sequence ID" value="KWZ58540.1"/>
    <property type="molecule type" value="Genomic_DNA"/>
</dbReference>
<protein>
    <submittedName>
        <fullName evidence="1">Uncharacterized protein</fullName>
    </submittedName>
</protein>
<reference evidence="2 4" key="2">
    <citation type="submission" date="2015-11" db="EMBL/GenBank/DDBJ databases">
        <authorList>
            <person name="Sahl J."/>
            <person name="Wagner D."/>
            <person name="Keim P."/>
        </authorList>
    </citation>
    <scope>NUCLEOTIDE SEQUENCE [LARGE SCALE GENOMIC DNA]</scope>
    <source>
        <strain evidence="2 4">MSMB1157</strain>
    </source>
</reference>
<sequence length="114" mass="13236">MLRWKVVECKQRIEILRELLDGFRIFRCVYINKLIECGDRVSARCGVPDSTSVALAVPCCDLSIALKTFPAFMEPATLMPSPRKHLFKRCPQPHRAVADREQRRCLQTMRFQVQ</sequence>
<evidence type="ECO:0000313" key="1">
    <source>
        <dbReference type="EMBL" id="KWA80402.1"/>
    </source>
</evidence>
<evidence type="ECO:0000313" key="2">
    <source>
        <dbReference type="EMBL" id="KWZ58540.1"/>
    </source>
</evidence>
<proteinExistence type="predicted"/>
<accession>A0A119FGZ9</accession>
<comment type="caution">
    <text evidence="1">The sequence shown here is derived from an EMBL/GenBank/DDBJ whole genome shotgun (WGS) entry which is preliminary data.</text>
</comment>
<dbReference type="EMBL" id="LPHD01000105">
    <property type="protein sequence ID" value="KWA80402.1"/>
    <property type="molecule type" value="Genomic_DNA"/>
</dbReference>
<dbReference type="Proteomes" id="UP000070119">
    <property type="component" value="Unassembled WGS sequence"/>
</dbReference>
<evidence type="ECO:0000313" key="4">
    <source>
        <dbReference type="Proteomes" id="UP000070119"/>
    </source>
</evidence>
<dbReference type="AlphaFoldDB" id="A0A119FGZ9"/>
<dbReference type="Proteomes" id="UP000060630">
    <property type="component" value="Unassembled WGS sequence"/>
</dbReference>